<dbReference type="RefSeq" id="XP_043181991.1">
    <property type="nucleotide sequence ID" value="XM_043326559.1"/>
</dbReference>
<evidence type="ECO:0000256" key="6">
    <source>
        <dbReference type="ARBA" id="ARBA00029824"/>
    </source>
</evidence>
<dbReference type="GeneID" id="67029022"/>
<dbReference type="GO" id="GO:0005737">
    <property type="term" value="C:cytoplasm"/>
    <property type="evidence" value="ECO:0007669"/>
    <property type="project" value="InterPro"/>
</dbReference>
<evidence type="ECO:0000256" key="4">
    <source>
        <dbReference type="ARBA" id="ARBA00022786"/>
    </source>
</evidence>
<gene>
    <name evidence="7" type="ORF">RhiXN_06743</name>
</gene>
<comment type="similarity">
    <text evidence="1">Belongs to the ATG12 family.</text>
</comment>
<dbReference type="Gene3D" id="3.10.20.90">
    <property type="entry name" value="Phosphatidylinositol 3-kinase Catalytic Subunit, Chain A, domain 1"/>
    <property type="match status" value="1"/>
</dbReference>
<accession>A0A8H8NXI4</accession>
<evidence type="ECO:0000256" key="5">
    <source>
        <dbReference type="ARBA" id="ARBA00023006"/>
    </source>
</evidence>
<reference evidence="7" key="1">
    <citation type="submission" date="2020-05" db="EMBL/GenBank/DDBJ databases">
        <title>Evolutionary and genomic comparisons of hybrid uninucleate and nonhybrid Rhizoctonia fungi.</title>
        <authorList>
            <person name="Li C."/>
            <person name="Chen X."/>
        </authorList>
    </citation>
    <scope>NUCLEOTIDE SEQUENCE</scope>
    <source>
        <strain evidence="7">AG-1 IA</strain>
    </source>
</reference>
<dbReference type="AlphaFoldDB" id="A0A8H8NXI4"/>
<sequence length="75" mass="8217">MSNPLTDGHASIMAAEPPATAQLEALQHYGKRDVSKAFSPAPDDTVANLFKCFATDGHLIVNYRYTVTPQQPRPF</sequence>
<name>A0A8H8NXI4_9AGAM</name>
<dbReference type="GO" id="GO:0000045">
    <property type="term" value="P:autophagosome assembly"/>
    <property type="evidence" value="ECO:0007669"/>
    <property type="project" value="InterPro"/>
</dbReference>
<dbReference type="Proteomes" id="UP000650533">
    <property type="component" value="Chromosome 7"/>
</dbReference>
<evidence type="ECO:0000256" key="2">
    <source>
        <dbReference type="ARBA" id="ARBA00015875"/>
    </source>
</evidence>
<dbReference type="EMBL" id="CP059664">
    <property type="protein sequence ID" value="QRW21754.1"/>
    <property type="molecule type" value="Genomic_DNA"/>
</dbReference>
<evidence type="ECO:0000256" key="1">
    <source>
        <dbReference type="ARBA" id="ARBA00007778"/>
    </source>
</evidence>
<dbReference type="InterPro" id="IPR029071">
    <property type="entry name" value="Ubiquitin-like_domsf"/>
</dbReference>
<dbReference type="Pfam" id="PF04110">
    <property type="entry name" value="APG12"/>
    <property type="match status" value="1"/>
</dbReference>
<dbReference type="SUPFAM" id="SSF54236">
    <property type="entry name" value="Ubiquitin-like"/>
    <property type="match status" value="1"/>
</dbReference>
<evidence type="ECO:0000313" key="7">
    <source>
        <dbReference type="EMBL" id="QRW21754.1"/>
    </source>
</evidence>
<dbReference type="InterPro" id="IPR007242">
    <property type="entry name" value="Atg12"/>
</dbReference>
<evidence type="ECO:0000256" key="3">
    <source>
        <dbReference type="ARBA" id="ARBA00022499"/>
    </source>
</evidence>
<protein>
    <recommendedName>
        <fullName evidence="2">Ubiquitin-like protein ATG12</fullName>
    </recommendedName>
    <alternativeName>
        <fullName evidence="6">Autophagy-related protein 12</fullName>
    </alternativeName>
</protein>
<keyword evidence="4" id="KW-0833">Ubl conjugation pathway</keyword>
<keyword evidence="5" id="KW-0072">Autophagy</keyword>
<organism evidence="7 8">
    <name type="scientific">Rhizoctonia solani</name>
    <dbReference type="NCBI Taxonomy" id="456999"/>
    <lineage>
        <taxon>Eukaryota</taxon>
        <taxon>Fungi</taxon>
        <taxon>Dikarya</taxon>
        <taxon>Basidiomycota</taxon>
        <taxon>Agaricomycotina</taxon>
        <taxon>Agaricomycetes</taxon>
        <taxon>Cantharellales</taxon>
        <taxon>Ceratobasidiaceae</taxon>
        <taxon>Rhizoctonia</taxon>
    </lineage>
</organism>
<keyword evidence="3" id="KW-1017">Isopeptide bond</keyword>
<proteinExistence type="inferred from homology"/>
<evidence type="ECO:0000313" key="8">
    <source>
        <dbReference type="Proteomes" id="UP000650533"/>
    </source>
</evidence>
<dbReference type="KEGG" id="rsx:RhiXN_06743"/>